<dbReference type="AlphaFoldDB" id="A0A9N9GVE3"/>
<keyword evidence="2" id="KW-1185">Reference proteome</keyword>
<sequence>MTEVQDATESIKNINSLKINHGLIISAEGVHPSNFSAYSYSSFSLPKVRKLNTRSFQSMLKFSTKQRDSFLFENHIDHHAINLINCDWISANSTENPLTNESLVNDICLKIQCSKFELIIEKETIKPSKELIAKTKEALKHYNPYNELMTVFEIYGKFLPKKVILGHKIYRLTCLIVDESQPEVNFKEGERSADFMTEEYNDILNQWEKCIGSYGFDSSYFVSIDDKLIMKDQLEKWVESCSESDYDSLQIISWNELYPIYEIFEEPLCHEIKSILGIIYQPERFNVREKVLFSGIIPVNVPTFSYRVNFPICFKSNDYQIFGKLVNQNGKPIDKVFIKFKSMDVYGFYAFVENFNVIEEGMESQIEWILIGIPAKIGFFSMNTRNIRILRSISTSFSVNTVDTNWNIILDVQESLPQNSILVTSFKFSSNYELNFEADIQNYRYNDNKIELGVYYANDENTISSPMEIDDTSPMEIDDSSPMEIDDSYENNFTNSDVNSDESRCLVQCFILSLE</sequence>
<reference evidence="1" key="1">
    <citation type="submission" date="2021-06" db="EMBL/GenBank/DDBJ databases">
        <authorList>
            <person name="Kallberg Y."/>
            <person name="Tangrot J."/>
            <person name="Rosling A."/>
        </authorList>
    </citation>
    <scope>NUCLEOTIDE SEQUENCE</scope>
    <source>
        <strain evidence="1">MA453B</strain>
    </source>
</reference>
<accession>A0A9N9GVE3</accession>
<comment type="caution">
    <text evidence="1">The sequence shown here is derived from an EMBL/GenBank/DDBJ whole genome shotgun (WGS) entry which is preliminary data.</text>
</comment>
<feature type="non-terminal residue" evidence="1">
    <location>
        <position position="515"/>
    </location>
</feature>
<name>A0A9N9GVE3_9GLOM</name>
<dbReference type="EMBL" id="CAJVPY010005171">
    <property type="protein sequence ID" value="CAG8637079.1"/>
    <property type="molecule type" value="Genomic_DNA"/>
</dbReference>
<evidence type="ECO:0000313" key="2">
    <source>
        <dbReference type="Proteomes" id="UP000789405"/>
    </source>
</evidence>
<dbReference type="Proteomes" id="UP000789405">
    <property type="component" value="Unassembled WGS sequence"/>
</dbReference>
<gene>
    <name evidence="1" type="ORF">DERYTH_LOCUS9456</name>
</gene>
<dbReference type="OrthoDB" id="2338404at2759"/>
<protein>
    <submittedName>
        <fullName evidence="1">8446_t:CDS:1</fullName>
    </submittedName>
</protein>
<organism evidence="1 2">
    <name type="scientific">Dentiscutata erythropus</name>
    <dbReference type="NCBI Taxonomy" id="1348616"/>
    <lineage>
        <taxon>Eukaryota</taxon>
        <taxon>Fungi</taxon>
        <taxon>Fungi incertae sedis</taxon>
        <taxon>Mucoromycota</taxon>
        <taxon>Glomeromycotina</taxon>
        <taxon>Glomeromycetes</taxon>
        <taxon>Diversisporales</taxon>
        <taxon>Gigasporaceae</taxon>
        <taxon>Dentiscutata</taxon>
    </lineage>
</organism>
<evidence type="ECO:0000313" key="1">
    <source>
        <dbReference type="EMBL" id="CAG8637079.1"/>
    </source>
</evidence>
<proteinExistence type="predicted"/>